<dbReference type="Gene3D" id="2.10.109.10">
    <property type="entry name" value="Umud Fragment, subunit A"/>
    <property type="match status" value="1"/>
</dbReference>
<evidence type="ECO:0000259" key="1">
    <source>
        <dbReference type="Pfam" id="PF00717"/>
    </source>
</evidence>
<dbReference type="Pfam" id="PF00717">
    <property type="entry name" value="Peptidase_S24"/>
    <property type="match status" value="1"/>
</dbReference>
<accession>A0A7X2NS44</accession>
<dbReference type="InterPro" id="IPR036286">
    <property type="entry name" value="LexA/Signal_pep-like_sf"/>
</dbReference>
<gene>
    <name evidence="2" type="ORF">FYJ51_05845</name>
</gene>
<evidence type="ECO:0000313" key="3">
    <source>
        <dbReference type="Proteomes" id="UP000461880"/>
    </source>
</evidence>
<dbReference type="AlphaFoldDB" id="A0A7X2NS44"/>
<name>A0A7X2NS44_9FIRM</name>
<feature type="domain" description="Peptidase S24/S26A/S26B/S26C" evidence="1">
    <location>
        <begin position="19"/>
        <end position="77"/>
    </location>
</feature>
<evidence type="ECO:0000313" key="2">
    <source>
        <dbReference type="EMBL" id="MSS58423.1"/>
    </source>
</evidence>
<dbReference type="Proteomes" id="UP000461880">
    <property type="component" value="Unassembled WGS sequence"/>
</dbReference>
<proteinExistence type="predicted"/>
<keyword evidence="3" id="KW-1185">Reference proteome</keyword>
<comment type="caution">
    <text evidence="2">The sequence shown here is derived from an EMBL/GenBank/DDBJ whole genome shotgun (WGS) entry which is preliminary data.</text>
</comment>
<sequence>MNKDEAGKYISELSEVSDFFDRSAKKTMWIPKEFFDENKDYFGARAAGDGMTSAGINDGDLLIFEVADTLEDGEIGMFFLL</sequence>
<dbReference type="InterPro" id="IPR015927">
    <property type="entry name" value="Peptidase_S24_S26A/B/C"/>
</dbReference>
<reference evidence="2 3" key="1">
    <citation type="submission" date="2019-08" db="EMBL/GenBank/DDBJ databases">
        <title>In-depth cultivation of the pig gut microbiome towards novel bacterial diversity and tailored functional studies.</title>
        <authorList>
            <person name="Wylensek D."/>
            <person name="Hitch T.C.A."/>
            <person name="Clavel T."/>
        </authorList>
    </citation>
    <scope>NUCLEOTIDE SEQUENCE [LARGE SCALE GENOMIC DNA]</scope>
    <source>
        <strain evidence="2 3">Oil+RF-744-GAM-WT-6</strain>
    </source>
</reference>
<organism evidence="2 3">
    <name type="scientific">Stecheria intestinalis</name>
    <dbReference type="NCBI Taxonomy" id="2606630"/>
    <lineage>
        <taxon>Bacteria</taxon>
        <taxon>Bacillati</taxon>
        <taxon>Bacillota</taxon>
        <taxon>Erysipelotrichia</taxon>
        <taxon>Erysipelotrichales</taxon>
        <taxon>Erysipelotrichaceae</taxon>
        <taxon>Stecheria</taxon>
    </lineage>
</organism>
<dbReference type="EMBL" id="VUMN01000011">
    <property type="protein sequence ID" value="MSS58423.1"/>
    <property type="molecule type" value="Genomic_DNA"/>
</dbReference>
<dbReference type="SUPFAM" id="SSF51306">
    <property type="entry name" value="LexA/Signal peptidase"/>
    <property type="match status" value="1"/>
</dbReference>
<dbReference type="RefSeq" id="WP_154504185.1">
    <property type="nucleotide sequence ID" value="NZ_VUMN01000011.1"/>
</dbReference>
<protein>
    <recommendedName>
        <fullName evidence="1">Peptidase S24/S26A/S26B/S26C domain-containing protein</fullName>
    </recommendedName>
</protein>